<proteinExistence type="inferred from homology"/>
<comment type="similarity">
    <text evidence="1 2">Belongs to the CutC family.</text>
</comment>
<dbReference type="GO" id="GO:0005507">
    <property type="term" value="F:copper ion binding"/>
    <property type="evidence" value="ECO:0007669"/>
    <property type="project" value="TreeGrafter"/>
</dbReference>
<comment type="caution">
    <text evidence="3">The sequence shown here is derived from an EMBL/GenBank/DDBJ whole genome shotgun (WGS) entry which is preliminary data.</text>
</comment>
<dbReference type="GO" id="GO:0005737">
    <property type="term" value="C:cytoplasm"/>
    <property type="evidence" value="ECO:0007669"/>
    <property type="project" value="UniProtKB-SubCell"/>
</dbReference>
<dbReference type="Gene3D" id="3.20.20.380">
    <property type="entry name" value="Copper homeostasis (CutC) domain"/>
    <property type="match status" value="1"/>
</dbReference>
<dbReference type="Pfam" id="PF03932">
    <property type="entry name" value="CutC"/>
    <property type="match status" value="1"/>
</dbReference>
<reference evidence="3" key="1">
    <citation type="journal article" date="2021" name="PeerJ">
        <title>Extensive microbial diversity within the chicken gut microbiome revealed by metagenomics and culture.</title>
        <authorList>
            <person name="Gilroy R."/>
            <person name="Ravi A."/>
            <person name="Getino M."/>
            <person name="Pursley I."/>
            <person name="Horton D.L."/>
            <person name="Alikhan N.F."/>
            <person name="Baker D."/>
            <person name="Gharbi K."/>
            <person name="Hall N."/>
            <person name="Watson M."/>
            <person name="Adriaenssens E.M."/>
            <person name="Foster-Nyarko E."/>
            <person name="Jarju S."/>
            <person name="Secka A."/>
            <person name="Antonio M."/>
            <person name="Oren A."/>
            <person name="Chaudhuri R.R."/>
            <person name="La Ragione R."/>
            <person name="Hildebrand F."/>
            <person name="Pallen M.J."/>
        </authorList>
    </citation>
    <scope>NUCLEOTIDE SEQUENCE</scope>
    <source>
        <strain evidence="3">ChiGjej1B1-14440</strain>
    </source>
</reference>
<evidence type="ECO:0000313" key="3">
    <source>
        <dbReference type="EMBL" id="HIX81968.1"/>
    </source>
</evidence>
<comment type="subcellular location">
    <subcellularLocation>
        <location evidence="2">Cytoplasm</location>
    </subcellularLocation>
</comment>
<gene>
    <name evidence="2" type="primary">cutC</name>
    <name evidence="3" type="ORF">H9980_08380</name>
</gene>
<dbReference type="PANTHER" id="PTHR12598:SF0">
    <property type="entry name" value="COPPER HOMEOSTASIS PROTEIN CUTC HOMOLOG"/>
    <property type="match status" value="1"/>
</dbReference>
<evidence type="ECO:0000313" key="4">
    <source>
        <dbReference type="Proteomes" id="UP000886724"/>
    </source>
</evidence>
<dbReference type="EMBL" id="DXET01000184">
    <property type="protein sequence ID" value="HIX81968.1"/>
    <property type="molecule type" value="Genomic_DNA"/>
</dbReference>
<dbReference type="InterPro" id="IPR036822">
    <property type="entry name" value="CutC-like_dom_sf"/>
</dbReference>
<evidence type="ECO:0000256" key="2">
    <source>
        <dbReference type="HAMAP-Rule" id="MF_00795"/>
    </source>
</evidence>
<dbReference type="AlphaFoldDB" id="A0A9D1XM15"/>
<dbReference type="SUPFAM" id="SSF110395">
    <property type="entry name" value="CutC-like"/>
    <property type="match status" value="1"/>
</dbReference>
<dbReference type="Proteomes" id="UP000886724">
    <property type="component" value="Unassembled WGS sequence"/>
</dbReference>
<protein>
    <recommendedName>
        <fullName evidence="2">PF03932 family protein CutC</fullName>
    </recommendedName>
</protein>
<comment type="caution">
    <text evidence="2">Once thought to be involved in copper homeostasis, experiments in E.coli have shown this is not the case.</text>
</comment>
<keyword evidence="2" id="KW-0963">Cytoplasm</keyword>
<organism evidence="3 4">
    <name type="scientific">Candidatus Erysipelatoclostridium merdavium</name>
    <dbReference type="NCBI Taxonomy" id="2838566"/>
    <lineage>
        <taxon>Bacteria</taxon>
        <taxon>Bacillati</taxon>
        <taxon>Bacillota</taxon>
        <taxon>Erysipelotrichia</taxon>
        <taxon>Erysipelotrichales</taxon>
        <taxon>Erysipelotrichales incertae sedis</taxon>
    </lineage>
</organism>
<dbReference type="InterPro" id="IPR005627">
    <property type="entry name" value="CutC-like"/>
</dbReference>
<dbReference type="HAMAP" id="MF_00795">
    <property type="entry name" value="CutC"/>
    <property type="match status" value="1"/>
</dbReference>
<evidence type="ECO:0000256" key="1">
    <source>
        <dbReference type="ARBA" id="ARBA00007768"/>
    </source>
</evidence>
<name>A0A9D1XM15_9FIRM</name>
<dbReference type="PANTHER" id="PTHR12598">
    <property type="entry name" value="COPPER HOMEOSTASIS PROTEIN CUTC"/>
    <property type="match status" value="1"/>
</dbReference>
<sequence length="246" mass="27347">MSNILEVCCGSYYDALQAQKGGARRIELNSALHLGGLTPSLATLLKIKEDTDLEVICMVRPRGAGFCYNDEDFEIMKLDAEILLDNGADGIAFGCLTNEGEVNIRQTREMVDIIKSYHKTAVFHRAIDCVVDIDEAINILITVGIDRILTSGLQNQAYQGRRMIKYLHDAYGNSIEILAGSGINEKNVKELIEFTGINQVHSSCKDWINDPTTHINNADFGYHDGDYDVVDFKKVKTLADIVDLIE</sequence>
<accession>A0A9D1XM15</accession>
<reference evidence="3" key="2">
    <citation type="submission" date="2021-04" db="EMBL/GenBank/DDBJ databases">
        <authorList>
            <person name="Gilroy R."/>
        </authorList>
    </citation>
    <scope>NUCLEOTIDE SEQUENCE</scope>
    <source>
        <strain evidence="3">ChiGjej1B1-14440</strain>
    </source>
</reference>